<accession>A0A1B6CA19</accession>
<feature type="domain" description="Malonyl-CoA decarboxylase N-terminal" evidence="2">
    <location>
        <begin position="153"/>
        <end position="227"/>
    </location>
</feature>
<dbReference type="GO" id="GO:0006633">
    <property type="term" value="P:fatty acid biosynthetic process"/>
    <property type="evidence" value="ECO:0007669"/>
    <property type="project" value="InterPro"/>
</dbReference>
<dbReference type="InterPro" id="IPR007956">
    <property type="entry name" value="Malonyl_CoA_deC_C"/>
</dbReference>
<dbReference type="GO" id="GO:2001294">
    <property type="term" value="P:malonyl-CoA catabolic process"/>
    <property type="evidence" value="ECO:0007669"/>
    <property type="project" value="TreeGrafter"/>
</dbReference>
<dbReference type="Gene3D" id="1.20.140.90">
    <property type="entry name" value="Malonyl-CoA decarboxylase, oligemerization domain"/>
    <property type="match status" value="1"/>
</dbReference>
<dbReference type="EMBL" id="GEDC01026966">
    <property type="protein sequence ID" value="JAS10332.1"/>
    <property type="molecule type" value="Transcribed_RNA"/>
</dbReference>
<dbReference type="Pfam" id="PF05292">
    <property type="entry name" value="MCD"/>
    <property type="match status" value="1"/>
</dbReference>
<protein>
    <recommendedName>
        <fullName evidence="4">Malonyl-CoA decarboxylase C-terminal domain-containing protein</fullName>
    </recommendedName>
</protein>
<feature type="domain" description="Malonyl-CoA decarboxylase C-terminal" evidence="1">
    <location>
        <begin position="230"/>
        <end position="503"/>
    </location>
</feature>
<organism evidence="3">
    <name type="scientific">Clastoptera arizonana</name>
    <name type="common">Arizona spittle bug</name>
    <dbReference type="NCBI Taxonomy" id="38151"/>
    <lineage>
        <taxon>Eukaryota</taxon>
        <taxon>Metazoa</taxon>
        <taxon>Ecdysozoa</taxon>
        <taxon>Arthropoda</taxon>
        <taxon>Hexapoda</taxon>
        <taxon>Insecta</taxon>
        <taxon>Pterygota</taxon>
        <taxon>Neoptera</taxon>
        <taxon>Paraneoptera</taxon>
        <taxon>Hemiptera</taxon>
        <taxon>Auchenorrhyncha</taxon>
        <taxon>Cercopoidea</taxon>
        <taxon>Clastopteridae</taxon>
        <taxon>Clastoptera</taxon>
    </lineage>
</organism>
<dbReference type="PANTHER" id="PTHR28641">
    <property type="match status" value="1"/>
</dbReference>
<evidence type="ECO:0000259" key="1">
    <source>
        <dbReference type="Pfam" id="PF05292"/>
    </source>
</evidence>
<evidence type="ECO:0000259" key="2">
    <source>
        <dbReference type="Pfam" id="PF17408"/>
    </source>
</evidence>
<dbReference type="PANTHER" id="PTHR28641:SF1">
    <property type="entry name" value="MALONYL-COA DECARBOXYLASE, MITOCHONDRIAL"/>
    <property type="match status" value="1"/>
</dbReference>
<dbReference type="InterPro" id="IPR035372">
    <property type="entry name" value="MCD_N"/>
</dbReference>
<dbReference type="InterPro" id="IPR038351">
    <property type="entry name" value="MCD_N_sf"/>
</dbReference>
<dbReference type="InterPro" id="IPR042303">
    <property type="entry name" value="Malonyl_CoA_deC_C_sf"/>
</dbReference>
<evidence type="ECO:0000313" key="3">
    <source>
        <dbReference type="EMBL" id="JAS10332.1"/>
    </source>
</evidence>
<dbReference type="FunFam" id="3.40.630.150:FF:000001">
    <property type="entry name" value="Malonyl-CoA decarboxylase, mitochondrial"/>
    <property type="match status" value="1"/>
</dbReference>
<evidence type="ECO:0008006" key="4">
    <source>
        <dbReference type="Google" id="ProtNLM"/>
    </source>
</evidence>
<name>A0A1B6CA19_9HEMI</name>
<dbReference type="GO" id="GO:0005759">
    <property type="term" value="C:mitochondrial matrix"/>
    <property type="evidence" value="ECO:0007669"/>
    <property type="project" value="TreeGrafter"/>
</dbReference>
<dbReference type="GO" id="GO:0005782">
    <property type="term" value="C:peroxisomal matrix"/>
    <property type="evidence" value="ECO:0007669"/>
    <property type="project" value="TreeGrafter"/>
</dbReference>
<proteinExistence type="predicted"/>
<dbReference type="Gene3D" id="3.40.630.150">
    <property type="entry name" value="Malonyl-CoA decarboxylase, catalytic domain"/>
    <property type="match status" value="1"/>
</dbReference>
<reference evidence="3" key="1">
    <citation type="submission" date="2015-12" db="EMBL/GenBank/DDBJ databases">
        <title>De novo transcriptome assembly of four potential Pierce s Disease insect vectors from Arizona vineyards.</title>
        <authorList>
            <person name="Tassone E.E."/>
        </authorList>
    </citation>
    <scope>NUCLEOTIDE SEQUENCE</scope>
</reference>
<dbReference type="InterPro" id="IPR038917">
    <property type="entry name" value="Malonyl_CoA_deC"/>
</dbReference>
<sequence>MNSVFVNQIWQTLKHQKISFRSKLVNKFCILNRPSRSLFTNEPFCKLFVNNMSSNSGEKYMKKEPAENLHRAFNEVNEGQHSICLLEDVLSLQNKKITNWAIENKVKSLCCHYKTLQNDNKEIFLKELATKYAINHSALSNIIYQTERLEVDSEKLLKIEEKLKILMVPQYSWLFKNIGRLENGVKFLVDLRTDIMNLVPKLDAKKPEYIAIQQLNTAIRELLTVWFSVGFLNLEKITWNSPCSILEKISMYDAVHPIKDWVELKRRVGPYRRCFVYTHSSMPGEPLVVLHVALTKEIISSLKGITTAEGPESQVNESQPLGNEDPNLIKALIFYSISSTQKGLQGIELGNYLIKDAVNYLITEYPQATMFSTLSPIPTFRIWLIERIKLAEKGEQIFPTGLWNEVLQYLSSNKKEPDWAHLREVIVSNSWYHNPELICLLKNPLMVCCSRYLYVEKRRGYAYDSVANFHLRNGAVMWRLNWLADVSPRGLTNSCGMMVNYRYYLEQAEDNSLNYVQNQKINVCDQIAALSTSLTAKL</sequence>
<dbReference type="AlphaFoldDB" id="A0A1B6CA19"/>
<dbReference type="GO" id="GO:0006085">
    <property type="term" value="P:acetyl-CoA biosynthetic process"/>
    <property type="evidence" value="ECO:0007669"/>
    <property type="project" value="TreeGrafter"/>
</dbReference>
<dbReference type="Pfam" id="PF17408">
    <property type="entry name" value="MCD_N"/>
    <property type="match status" value="1"/>
</dbReference>
<gene>
    <name evidence="3" type="ORF">g.19754</name>
</gene>
<dbReference type="GO" id="GO:0050080">
    <property type="term" value="F:malonyl-CoA decarboxylase activity"/>
    <property type="evidence" value="ECO:0007669"/>
    <property type="project" value="InterPro"/>
</dbReference>